<dbReference type="RefSeq" id="WP_296722889.1">
    <property type="nucleotide sequence ID" value="NZ_CP136336.1"/>
</dbReference>
<evidence type="ECO:0000313" key="4">
    <source>
        <dbReference type="Proteomes" id="UP001303946"/>
    </source>
</evidence>
<dbReference type="Proteomes" id="UP001303946">
    <property type="component" value="Chromosome"/>
</dbReference>
<feature type="signal peptide" evidence="1">
    <location>
        <begin position="1"/>
        <end position="19"/>
    </location>
</feature>
<reference evidence="3 4" key="1">
    <citation type="submission" date="2023-10" db="EMBL/GenBank/DDBJ databases">
        <title>Bacteria for the degradation of biodegradable plastic PBAT(Polybutylene adipate terephthalate).</title>
        <authorList>
            <person name="Weon H.-Y."/>
            <person name="Yeon J."/>
        </authorList>
    </citation>
    <scope>NUCLEOTIDE SEQUENCE [LARGE SCALE GENOMIC DNA]</scope>
    <source>
        <strain evidence="3 4">SBD 7-3</strain>
    </source>
</reference>
<dbReference type="PANTHER" id="PTHR36919">
    <property type="entry name" value="BLR1215 PROTEIN"/>
    <property type="match status" value="1"/>
</dbReference>
<dbReference type="EMBL" id="CP136336">
    <property type="protein sequence ID" value="WOB09321.1"/>
    <property type="molecule type" value="Genomic_DNA"/>
</dbReference>
<dbReference type="Pfam" id="PF09917">
    <property type="entry name" value="DUF2147"/>
    <property type="match status" value="1"/>
</dbReference>
<proteinExistence type="predicted"/>
<evidence type="ECO:0000313" key="3">
    <source>
        <dbReference type="EMBL" id="WOB09321.1"/>
    </source>
</evidence>
<keyword evidence="4" id="KW-1185">Reference proteome</keyword>
<accession>A0ABZ0CXS7</accession>
<keyword evidence="1" id="KW-0732">Signal</keyword>
<feature type="chain" id="PRO_5047156359" evidence="1">
    <location>
        <begin position="20"/>
        <end position="148"/>
    </location>
</feature>
<dbReference type="PANTHER" id="PTHR36919:SF3">
    <property type="entry name" value="BLL5882 PROTEIN"/>
    <property type="match status" value="1"/>
</dbReference>
<dbReference type="Gene3D" id="2.40.128.520">
    <property type="match status" value="1"/>
</dbReference>
<feature type="domain" description="DUF2147" evidence="2">
    <location>
        <begin position="26"/>
        <end position="146"/>
    </location>
</feature>
<protein>
    <submittedName>
        <fullName evidence="3">DUF2147 domain-containing protein</fullName>
    </submittedName>
</protein>
<evidence type="ECO:0000259" key="2">
    <source>
        <dbReference type="Pfam" id="PF09917"/>
    </source>
</evidence>
<sequence length="148" mass="15791">MKKLLAAAAALMVSGVAFAQNATPVGLWKSIDEKSKVEKSLVRITESGGVVVGKIEKLLDPAVKPDAVCDECHGELKGKPIVGLTIIAGAKKNPEEAAQWDGGTVLDPANGKTYKLRLRPSADNKKLEVRGYIGTPMIGRSQTWVRVE</sequence>
<evidence type="ECO:0000256" key="1">
    <source>
        <dbReference type="SAM" id="SignalP"/>
    </source>
</evidence>
<organism evidence="3 4">
    <name type="scientific">Piscinibacter gummiphilus</name>
    <dbReference type="NCBI Taxonomy" id="946333"/>
    <lineage>
        <taxon>Bacteria</taxon>
        <taxon>Pseudomonadati</taxon>
        <taxon>Pseudomonadota</taxon>
        <taxon>Betaproteobacteria</taxon>
        <taxon>Burkholderiales</taxon>
        <taxon>Sphaerotilaceae</taxon>
        <taxon>Piscinibacter</taxon>
    </lineage>
</organism>
<gene>
    <name evidence="3" type="ORF">RXV79_04495</name>
</gene>
<dbReference type="InterPro" id="IPR019223">
    <property type="entry name" value="DUF2147"/>
</dbReference>
<name>A0ABZ0CXS7_9BURK</name>